<accession>A0A2G5HE44</accession>
<protein>
    <submittedName>
        <fullName evidence="1">Uncharacterized protein</fullName>
    </submittedName>
</protein>
<dbReference type="AlphaFoldDB" id="A0A2G5HE44"/>
<sequence>MQKRNFLFSIPRSASNLLVRILNLENQPDILAGGRDGGYFFFDVQEKIFDMNLSNDVRTWTAQETSIVQEAIQTAVEAMTQHIDTAEQQGKGVFVKEHAIWVVDPVSACQSSFKGNDFHTQRFTAGKCGLSYPGGGASLSNISIFSDAFLQTLCPTFLIRHPALMIPSYVRAGRDMGGEEMIITTECSLRWSRQLYDWFTQNKSGDDSPLPVVLDAEDIISQPTIIKKYSQLVGLGTSELQFTWDKTTDEEINICDPLKRRMTDTLNASSGIINTTNLTGTGLQIDKEVEKWKLEFGADLAARIEESVRASLDDYEYLRTKRLT</sequence>
<dbReference type="SUPFAM" id="SSF52540">
    <property type="entry name" value="P-loop containing nucleoside triphosphate hydrolases"/>
    <property type="match status" value="1"/>
</dbReference>
<dbReference type="InterPro" id="IPR027417">
    <property type="entry name" value="P-loop_NTPase"/>
</dbReference>
<evidence type="ECO:0000313" key="4">
    <source>
        <dbReference type="Proteomes" id="UP001302367"/>
    </source>
</evidence>
<proteinExistence type="predicted"/>
<dbReference type="Gene3D" id="3.40.50.300">
    <property type="entry name" value="P-loop containing nucleotide triphosphate hydrolases"/>
    <property type="match status" value="1"/>
</dbReference>
<name>A0A2G5HE44_CERBT</name>
<dbReference type="OrthoDB" id="3650366at2759"/>
<dbReference type="Proteomes" id="UP000230605">
    <property type="component" value="Chromosome 9"/>
</dbReference>
<dbReference type="EMBL" id="LKMD01000107">
    <property type="protein sequence ID" value="PIA90821.1"/>
    <property type="molecule type" value="Genomic_DNA"/>
</dbReference>
<dbReference type="EMBL" id="CP134192">
    <property type="protein sequence ID" value="WPB08268.1"/>
    <property type="molecule type" value="Genomic_DNA"/>
</dbReference>
<dbReference type="InterPro" id="IPR053226">
    <property type="entry name" value="Pyrrolopyrazine_biosynth_F"/>
</dbReference>
<organism evidence="1 3">
    <name type="scientific">Cercospora beticola</name>
    <name type="common">Sugarbeet leaf spot fungus</name>
    <dbReference type="NCBI Taxonomy" id="122368"/>
    <lineage>
        <taxon>Eukaryota</taxon>
        <taxon>Fungi</taxon>
        <taxon>Dikarya</taxon>
        <taxon>Ascomycota</taxon>
        <taxon>Pezizomycotina</taxon>
        <taxon>Dothideomycetes</taxon>
        <taxon>Dothideomycetidae</taxon>
        <taxon>Mycosphaerellales</taxon>
        <taxon>Mycosphaerellaceae</taxon>
        <taxon>Cercospora</taxon>
    </lineage>
</organism>
<evidence type="ECO:0000313" key="2">
    <source>
        <dbReference type="EMBL" id="WPB08268.1"/>
    </source>
</evidence>
<dbReference type="Proteomes" id="UP001302367">
    <property type="component" value="Chromosome 9"/>
</dbReference>
<evidence type="ECO:0000313" key="3">
    <source>
        <dbReference type="Proteomes" id="UP000230605"/>
    </source>
</evidence>
<dbReference type="PANTHER" id="PTHR48419:SF1">
    <property type="entry name" value="SULFOTRANSFERASE DOMAIN-CONTAINING PROTEIN"/>
    <property type="match status" value="1"/>
</dbReference>
<evidence type="ECO:0000313" key="1">
    <source>
        <dbReference type="EMBL" id="PIA90821.1"/>
    </source>
</evidence>
<keyword evidence="4" id="KW-1185">Reference proteome</keyword>
<gene>
    <name evidence="1" type="ORF">CB0940_11416</name>
    <name evidence="2" type="ORF">RHO25_012934</name>
</gene>
<dbReference type="PANTHER" id="PTHR48419">
    <property type="entry name" value="SULFOTRANSFERASE DOMAIN-CONTAINING PROTEIN"/>
    <property type="match status" value="1"/>
</dbReference>
<reference evidence="1 3" key="1">
    <citation type="submission" date="2015-10" db="EMBL/GenBank/DDBJ databases">
        <title>The cercosporin biosynthetic gene cluster was horizontally transferred to several fungal lineages and shown to be expanded in Cercospora beticola based on microsynteny with recipient genomes.</title>
        <authorList>
            <person name="De Jonge R."/>
            <person name="Ebert M.K."/>
            <person name="Suttle J.C."/>
            <person name="Jurick Ii W.M."/>
            <person name="Secor G.A."/>
            <person name="Thomma B.P."/>
            <person name="Van De Peer Y."/>
            <person name="Bolton M.D."/>
        </authorList>
    </citation>
    <scope>NUCLEOTIDE SEQUENCE [LARGE SCALE GENOMIC DNA]</scope>
    <source>
        <strain evidence="1 3">09-40</strain>
    </source>
</reference>
<reference evidence="2 4" key="2">
    <citation type="submission" date="2023-09" db="EMBL/GenBank/DDBJ databases">
        <title>Complete-Gapless Cercospora beticola genome.</title>
        <authorList>
            <person name="Wyatt N.A."/>
            <person name="Spanner R.E."/>
            <person name="Bolton M.D."/>
        </authorList>
    </citation>
    <scope>NUCLEOTIDE SEQUENCE [LARGE SCALE GENOMIC DNA]</scope>
    <source>
        <strain evidence="2">Cb09-40</strain>
    </source>
</reference>